<dbReference type="GO" id="GO:0006779">
    <property type="term" value="P:porphyrin-containing compound biosynthetic process"/>
    <property type="evidence" value="ECO:0007669"/>
    <property type="project" value="InterPro"/>
</dbReference>
<dbReference type="Pfam" id="PF04055">
    <property type="entry name" value="Radical_SAM"/>
    <property type="match status" value="1"/>
</dbReference>
<dbReference type="SFLD" id="SFLDS00029">
    <property type="entry name" value="Radical_SAM"/>
    <property type="match status" value="1"/>
</dbReference>
<dbReference type="GO" id="GO:0051539">
    <property type="term" value="F:4 iron, 4 sulfur cluster binding"/>
    <property type="evidence" value="ECO:0007669"/>
    <property type="project" value="UniProtKB-UniRule"/>
</dbReference>
<dbReference type="InterPro" id="IPR034505">
    <property type="entry name" value="Coproporphyrinogen-III_oxidase"/>
</dbReference>
<dbReference type="InterPro" id="IPR058240">
    <property type="entry name" value="rSAM_sf"/>
</dbReference>
<dbReference type="SFLD" id="SFLDF00562">
    <property type="entry name" value="HemN-like__clustered_with_heat"/>
    <property type="match status" value="1"/>
</dbReference>
<dbReference type="InterPro" id="IPR007197">
    <property type="entry name" value="rSAM"/>
</dbReference>
<dbReference type="GO" id="GO:0005737">
    <property type="term" value="C:cytoplasm"/>
    <property type="evidence" value="ECO:0007669"/>
    <property type="project" value="UniProtKB-SubCell"/>
</dbReference>
<sequence length="407" mass="43526">MPSALPLADPAPADGLLPASAAEGADERAFGVYLHVPFCRVRCGYCDFNTYTAPELRGVKQSDYASQAVQELRFAGSALRASGVPARPASTVFLGGGTPTLLPVEDLVRMLDAVRATWGIAEGAEVTTEANPDSVDDAYLAALAAGGFTRVSFGMQSAVPRVLATLERTHDPARIAPVVRGARAAGLEVSLDLIYGTPGETIDDWRASLEQAIAQEPDHLSAYALIVEPGTKLARQIRRGEVPEPDEDLQADMYELADRMLGEAGYEWYEVSNWARGGRRSRHNLAYWQGHDWWGVGPGAHSHVGGVRWWNVKHPAAYADRVLAGASPGAGRETLDDATREVERVLLGARIRDGLAIPTLTVEGRRQVAGLIADGLVDPRAALAGTLVLTLSGRLLADAVVRRLLAD</sequence>
<reference evidence="5" key="1">
    <citation type="submission" date="2017-08" db="EMBL/GenBank/DDBJ databases">
        <title>Genomes of multiple Clavibacter strains from different subspecies.</title>
        <authorList>
            <person name="Yuan X.-K."/>
            <person name="Li X.-S."/>
            <person name="Nie J."/>
            <person name="De Boer S.H."/>
        </authorList>
    </citation>
    <scope>NUCLEOTIDE SEQUENCE [LARGE SCALE GENOMIC DNA]</scope>
    <source>
        <strain evidence="5">ATCC 33566</strain>
    </source>
</reference>
<proteinExistence type="inferred from homology"/>
<comment type="function">
    <text evidence="3">Probably acts as a heme chaperone, transferring heme to an unknown acceptor. Binds one molecule of heme per monomer, possibly covalently. Binds 1 [4Fe-4S] cluster. The cluster is coordinated with 3 cysteines and an exchangeable S-adenosyl-L-methionine.</text>
</comment>
<evidence type="ECO:0000313" key="6">
    <source>
        <dbReference type="Proteomes" id="UP000215316"/>
    </source>
</evidence>
<dbReference type="RefSeq" id="WP_094130275.1">
    <property type="nucleotide sequence ID" value="NZ_CP040788.1"/>
</dbReference>
<dbReference type="InterPro" id="IPR023404">
    <property type="entry name" value="rSAM_horseshoe"/>
</dbReference>
<keyword evidence="3" id="KW-0408">Iron</keyword>
<dbReference type="CDD" id="cd01335">
    <property type="entry name" value="Radical_SAM"/>
    <property type="match status" value="1"/>
</dbReference>
<evidence type="ECO:0000259" key="4">
    <source>
        <dbReference type="PROSITE" id="PS51918"/>
    </source>
</evidence>
<gene>
    <name evidence="5" type="ORF">B5P24_12860</name>
</gene>
<organism evidence="5 6">
    <name type="scientific">Clavibacter tessellarius</name>
    <dbReference type="NCBI Taxonomy" id="31965"/>
    <lineage>
        <taxon>Bacteria</taxon>
        <taxon>Bacillati</taxon>
        <taxon>Actinomycetota</taxon>
        <taxon>Actinomycetes</taxon>
        <taxon>Micrococcales</taxon>
        <taxon>Microbacteriaceae</taxon>
        <taxon>Clavibacter</taxon>
    </lineage>
</organism>
<dbReference type="OrthoDB" id="9808022at2"/>
<keyword evidence="3" id="KW-0963">Cytoplasm</keyword>
<keyword evidence="3" id="KW-0349">Heme</keyword>
<evidence type="ECO:0000256" key="1">
    <source>
        <dbReference type="ARBA" id="ARBA00006100"/>
    </source>
</evidence>
<dbReference type="SMART" id="SM00729">
    <property type="entry name" value="Elp3"/>
    <property type="match status" value="1"/>
</dbReference>
<dbReference type="EMBL" id="MZMQ01000001">
    <property type="protein sequence ID" value="OQJ63818.1"/>
    <property type="molecule type" value="Genomic_DNA"/>
</dbReference>
<dbReference type="Gene3D" id="3.80.30.20">
    <property type="entry name" value="tm_1862 like domain"/>
    <property type="match status" value="1"/>
</dbReference>
<dbReference type="SUPFAM" id="SSF102114">
    <property type="entry name" value="Radical SAM enzymes"/>
    <property type="match status" value="1"/>
</dbReference>
<evidence type="ECO:0000256" key="2">
    <source>
        <dbReference type="ARBA" id="ARBA00017228"/>
    </source>
</evidence>
<dbReference type="Proteomes" id="UP000215316">
    <property type="component" value="Unassembled WGS sequence"/>
</dbReference>
<keyword evidence="3" id="KW-0949">S-adenosyl-L-methionine</keyword>
<evidence type="ECO:0000313" key="5">
    <source>
        <dbReference type="EMBL" id="OQJ63818.1"/>
    </source>
</evidence>
<dbReference type="GO" id="GO:0004109">
    <property type="term" value="F:coproporphyrinogen oxidase activity"/>
    <property type="evidence" value="ECO:0007669"/>
    <property type="project" value="InterPro"/>
</dbReference>
<name>A0A225CAW5_9MICO</name>
<dbReference type="SFLD" id="SFLDG01065">
    <property type="entry name" value="anaerobic_coproporphyrinogen-I"/>
    <property type="match status" value="1"/>
</dbReference>
<keyword evidence="3" id="KW-0143">Chaperone</keyword>
<dbReference type="PANTHER" id="PTHR13932">
    <property type="entry name" value="COPROPORPHYRINIGEN III OXIDASE"/>
    <property type="match status" value="1"/>
</dbReference>
<dbReference type="NCBIfam" id="TIGR00539">
    <property type="entry name" value="hemN_rel"/>
    <property type="match status" value="1"/>
</dbReference>
<keyword evidence="3" id="KW-0004">4Fe-4S</keyword>
<dbReference type="PANTHER" id="PTHR13932:SF5">
    <property type="entry name" value="RADICAL S-ADENOSYL METHIONINE DOMAIN-CONTAINING PROTEIN 1, MITOCHONDRIAL"/>
    <property type="match status" value="1"/>
</dbReference>
<dbReference type="InterPro" id="IPR004559">
    <property type="entry name" value="HemW-like"/>
</dbReference>
<dbReference type="GO" id="GO:0046872">
    <property type="term" value="F:metal ion binding"/>
    <property type="evidence" value="ECO:0007669"/>
    <property type="project" value="UniProtKB-UniRule"/>
</dbReference>
<dbReference type="PROSITE" id="PS51918">
    <property type="entry name" value="RADICAL_SAM"/>
    <property type="match status" value="1"/>
</dbReference>
<dbReference type="SFLD" id="SFLDG01082">
    <property type="entry name" value="B12-binding_domain_containing"/>
    <property type="match status" value="1"/>
</dbReference>
<keyword evidence="3" id="KW-0479">Metal-binding</keyword>
<evidence type="ECO:0000256" key="3">
    <source>
        <dbReference type="RuleBase" id="RU364116"/>
    </source>
</evidence>
<comment type="subcellular location">
    <subcellularLocation>
        <location evidence="3">Cytoplasm</location>
    </subcellularLocation>
</comment>
<dbReference type="InterPro" id="IPR006638">
    <property type="entry name" value="Elp3/MiaA/NifB-like_rSAM"/>
</dbReference>
<feature type="domain" description="Radical SAM core" evidence="4">
    <location>
        <begin position="24"/>
        <end position="264"/>
    </location>
</feature>
<keyword evidence="6" id="KW-1185">Reference proteome</keyword>
<dbReference type="AlphaFoldDB" id="A0A225CAW5"/>
<comment type="similarity">
    <text evidence="1">Belongs to the anaerobic coproporphyrinogen-III oxidase family. HemW subfamily.</text>
</comment>
<comment type="caution">
    <text evidence="5">The sequence shown here is derived from an EMBL/GenBank/DDBJ whole genome shotgun (WGS) entry which is preliminary data.</text>
</comment>
<accession>A0A225CAW5</accession>
<keyword evidence="3" id="KW-0411">Iron-sulfur</keyword>
<protein>
    <recommendedName>
        <fullName evidence="2 3">Heme chaperone HemW</fullName>
    </recommendedName>
</protein>